<dbReference type="VEuPathDB" id="AmoebaDB:ACA1_307470"/>
<sequence length="221" mass="23303">MPAAAGTKRPSNNGATSSPTNRRPDSTAAPPTTTPTPAPAPKVSATPPATPTPPAAAAAAAPQPRATRPSPSSARPTQPKVIGGVTYNLETLSSQAAVADVEAHPVEGTEGPRLEFYMTGKKVLIEMENSLDLSDFPKANVISRKQVVVTALKSGSFTIENFARNTTSLNGTTATLPFELSFADVVVVFKPPAKPRVPAWWVAMWAEKREAKEKENPKNPK</sequence>
<dbReference type="GeneID" id="14921129"/>
<dbReference type="KEGG" id="acan:ACA1_307470"/>
<evidence type="ECO:0000313" key="3">
    <source>
        <dbReference type="EMBL" id="ELR20282.1"/>
    </source>
</evidence>
<feature type="domain" description="FHA" evidence="2">
    <location>
        <begin position="117"/>
        <end position="174"/>
    </location>
</feature>
<keyword evidence="4" id="KW-1185">Reference proteome</keyword>
<dbReference type="AlphaFoldDB" id="L8H4X7"/>
<dbReference type="Proteomes" id="UP000011083">
    <property type="component" value="Unassembled WGS sequence"/>
</dbReference>
<protein>
    <recommendedName>
        <fullName evidence="2">FHA domain-containing protein</fullName>
    </recommendedName>
</protein>
<name>L8H4X7_ACACF</name>
<evidence type="ECO:0000259" key="2">
    <source>
        <dbReference type="PROSITE" id="PS50006"/>
    </source>
</evidence>
<accession>L8H4X7</accession>
<dbReference type="PROSITE" id="PS50006">
    <property type="entry name" value="FHA_DOMAIN"/>
    <property type="match status" value="1"/>
</dbReference>
<evidence type="ECO:0000256" key="1">
    <source>
        <dbReference type="SAM" id="MobiDB-lite"/>
    </source>
</evidence>
<organism evidence="3 4">
    <name type="scientific">Acanthamoeba castellanii (strain ATCC 30010 / Neff)</name>
    <dbReference type="NCBI Taxonomy" id="1257118"/>
    <lineage>
        <taxon>Eukaryota</taxon>
        <taxon>Amoebozoa</taxon>
        <taxon>Discosea</taxon>
        <taxon>Longamoebia</taxon>
        <taxon>Centramoebida</taxon>
        <taxon>Acanthamoebidae</taxon>
        <taxon>Acanthamoeba</taxon>
    </lineage>
</organism>
<reference evidence="3 4" key="1">
    <citation type="journal article" date="2013" name="Genome Biol.">
        <title>Genome of Acanthamoeba castellanii highlights extensive lateral gene transfer and early evolution of tyrosine kinase signaling.</title>
        <authorList>
            <person name="Clarke M."/>
            <person name="Lohan A.J."/>
            <person name="Liu B."/>
            <person name="Lagkouvardos I."/>
            <person name="Roy S."/>
            <person name="Zafar N."/>
            <person name="Bertelli C."/>
            <person name="Schilde C."/>
            <person name="Kianianmomeni A."/>
            <person name="Burglin T.R."/>
            <person name="Frech C."/>
            <person name="Turcotte B."/>
            <person name="Kopec K.O."/>
            <person name="Synnott J.M."/>
            <person name="Choo C."/>
            <person name="Paponov I."/>
            <person name="Finkler A."/>
            <person name="Soon Heng Tan C."/>
            <person name="Hutchins A.P."/>
            <person name="Weinmeier T."/>
            <person name="Rattei T."/>
            <person name="Chu J.S."/>
            <person name="Gimenez G."/>
            <person name="Irimia M."/>
            <person name="Rigden D.J."/>
            <person name="Fitzpatrick D.A."/>
            <person name="Lorenzo-Morales J."/>
            <person name="Bateman A."/>
            <person name="Chiu C.H."/>
            <person name="Tang P."/>
            <person name="Hegemann P."/>
            <person name="Fromm H."/>
            <person name="Raoult D."/>
            <person name="Greub G."/>
            <person name="Miranda-Saavedra D."/>
            <person name="Chen N."/>
            <person name="Nash P."/>
            <person name="Ginger M.L."/>
            <person name="Horn M."/>
            <person name="Schaap P."/>
            <person name="Caler L."/>
            <person name="Loftus B."/>
        </authorList>
    </citation>
    <scope>NUCLEOTIDE SEQUENCE [LARGE SCALE GENOMIC DNA]</scope>
    <source>
        <strain evidence="3 4">Neff</strain>
    </source>
</reference>
<dbReference type="InterPro" id="IPR000253">
    <property type="entry name" value="FHA_dom"/>
</dbReference>
<dbReference type="RefSeq" id="XP_004342398.1">
    <property type="nucleotide sequence ID" value="XM_004342349.1"/>
</dbReference>
<feature type="region of interest" description="Disordered" evidence="1">
    <location>
        <begin position="1"/>
        <end position="80"/>
    </location>
</feature>
<dbReference type="EMBL" id="KB007923">
    <property type="protein sequence ID" value="ELR20282.1"/>
    <property type="molecule type" value="Genomic_DNA"/>
</dbReference>
<evidence type="ECO:0000313" key="4">
    <source>
        <dbReference type="Proteomes" id="UP000011083"/>
    </source>
</evidence>
<proteinExistence type="predicted"/>
<gene>
    <name evidence="3" type="ORF">ACA1_307470</name>
</gene>
<feature type="compositionally biased region" description="Polar residues" evidence="1">
    <location>
        <begin position="9"/>
        <end position="21"/>
    </location>
</feature>
<feature type="compositionally biased region" description="Low complexity" evidence="1">
    <location>
        <begin position="55"/>
        <end position="79"/>
    </location>
</feature>